<dbReference type="SUPFAM" id="SSF49299">
    <property type="entry name" value="PKD domain"/>
    <property type="match status" value="1"/>
</dbReference>
<comment type="caution">
    <text evidence="3">The sequence shown here is derived from an EMBL/GenBank/DDBJ whole genome shotgun (WGS) entry which is preliminary data.</text>
</comment>
<evidence type="ECO:0000259" key="2">
    <source>
        <dbReference type="Pfam" id="PF18962"/>
    </source>
</evidence>
<protein>
    <submittedName>
        <fullName evidence="3">T9SS type A sorting domain-containing protein</fullName>
    </submittedName>
</protein>
<keyword evidence="1" id="KW-0732">Signal</keyword>
<evidence type="ECO:0000256" key="1">
    <source>
        <dbReference type="SAM" id="SignalP"/>
    </source>
</evidence>
<accession>A0ABW9RMQ8</accession>
<gene>
    <name evidence="3" type="ORF">E1163_05800</name>
</gene>
<feature type="chain" id="PRO_5046324616" evidence="1">
    <location>
        <begin position="21"/>
        <end position="1397"/>
    </location>
</feature>
<evidence type="ECO:0000313" key="4">
    <source>
        <dbReference type="Proteomes" id="UP000798808"/>
    </source>
</evidence>
<proteinExistence type="predicted"/>
<reference evidence="3 4" key="1">
    <citation type="submission" date="2019-02" db="EMBL/GenBank/DDBJ databases">
        <authorList>
            <person name="Goldberg S.R."/>
            <person name="Haltli B.A."/>
            <person name="Correa H."/>
            <person name="Russell K.G."/>
        </authorList>
    </citation>
    <scope>NUCLEOTIDE SEQUENCE [LARGE SCALE GENOMIC DNA]</scope>
    <source>
        <strain evidence="3 4">JCM 16186</strain>
    </source>
</reference>
<dbReference type="Gene3D" id="2.60.40.10">
    <property type="entry name" value="Immunoglobulins"/>
    <property type="match status" value="1"/>
</dbReference>
<dbReference type="InterPro" id="IPR013783">
    <property type="entry name" value="Ig-like_fold"/>
</dbReference>
<feature type="signal peptide" evidence="1">
    <location>
        <begin position="1"/>
        <end position="20"/>
    </location>
</feature>
<dbReference type="InterPro" id="IPR035986">
    <property type="entry name" value="PKD_dom_sf"/>
</dbReference>
<feature type="domain" description="Secretion system C-terminal sorting" evidence="2">
    <location>
        <begin position="1322"/>
        <end position="1388"/>
    </location>
</feature>
<name>A0ABW9RMQ8_9BACT</name>
<dbReference type="RefSeq" id="WP_155170459.1">
    <property type="nucleotide sequence ID" value="NZ_BAAAFL010000009.1"/>
</dbReference>
<dbReference type="EMBL" id="SMLW01000416">
    <property type="protein sequence ID" value="MTI24455.1"/>
    <property type="molecule type" value="Genomic_DNA"/>
</dbReference>
<dbReference type="InterPro" id="IPR026444">
    <property type="entry name" value="Secre_tail"/>
</dbReference>
<organism evidence="3 4">
    <name type="scientific">Fulvivirga kasyanovii</name>
    <dbReference type="NCBI Taxonomy" id="396812"/>
    <lineage>
        <taxon>Bacteria</taxon>
        <taxon>Pseudomonadati</taxon>
        <taxon>Bacteroidota</taxon>
        <taxon>Cytophagia</taxon>
        <taxon>Cytophagales</taxon>
        <taxon>Fulvivirgaceae</taxon>
        <taxon>Fulvivirga</taxon>
    </lineage>
</organism>
<dbReference type="Pfam" id="PF18962">
    <property type="entry name" value="Por_Secre_tail"/>
    <property type="match status" value="1"/>
</dbReference>
<dbReference type="Proteomes" id="UP000798808">
    <property type="component" value="Unassembled WGS sequence"/>
</dbReference>
<keyword evidence="4" id="KW-1185">Reference proteome</keyword>
<sequence>MVKSLLLISLGVFFFANAFAVAPAVDSTSTEPLEGAKIAVRDNIIVIPYTANLRNLDDSSLDDNNADNLVTISLNGQLINTGFDVTMNGGKNKFIITFSDLLSPGSSYSITIDSVENSSNEPSGIFTLNFTTGNLASIDNITASNKVCVGGTANLGTIIIREGFKGNFYDESGQNSHQDLKLTLPNGFSFNSSGGSITVNNGGSSDIVVDAASFGYEDFGGVDVLFIGFKHSDVSGLDFLDVIKLSGIKVNVAGNVAPGTYNITLANVDFSYPGLAVNDIVGTITVRANETINLSHNGAGNASSVTICSGDEVIFTPSGGTDPYKFYKEGSATVLATGATYATTTLQDGDKIYAVSSGSNTTCAGTSGSIAVTVTPSTPPVITLTDLVTSQTNTVQDGQTFAIPVTSVGMGLSSDQTGSFSGVGVNNDDEFLINNVGKKPGLYEITFTNGQPCKPDVVFTFEVFDNSRNQILGLQNNGICYDAVNLIPIGWLGEGVEGDLMGITSTPNILTGSLNSDYNGGLSSGYFIDPDMVRNVLQVGEEVVINIEYEDNSNLIQNVEQTIEVQGIPELEIVLAGELPLEESYCQNASSIKIVGNPLGTNDVVKTFSILDLNQSDNISDAVTLTDLTFFFNPADAPNGTPNENILTYNNDKGYVVVYEYVSEFGCVAEMADTIQVVPLPEPLSVVPLQFDYCMGDDVGFVKIDKPDTVDIAWYNSQGFLLAVADSLNPGVNTSFPDVFDFAVRPQNADIGCIGPATTLSIRVGEFPNASFNFFSNCSADNKVTFNSAKSQGGSALKDSIQNVYWKFHDPDIFVQATGDQISHEFPEGGVYETSLVVETALGCADTLNQFVSVFEILDAAVNNKVYLETFNLDGGGWISSRENNNANGLATNSSWQITQINNSPAWVTANDTTGVFNDNEDSWVESPCFNLDIWDKPKIDMDIRYFTEKFEGTTLQYTISDDAIASGEVQWQTLGEIEGGINWFNSAGIAASPGGQTIGWEGGTEEWKKARISLDEIKEEAGGKPVRFRIAFASLELGDGRENNYDGFAFDNFSIKERNRMIVLEHFTNVGAQGNESENEYIDDFTNARPLESIKIEYHTSYPASDPVYLLNKADQSAHALEYGVNEVPRTVMDGIFGVKYRNDPFSVDEWGKNEYTKRTIIDAPFNLAISDTVITGGSNQGRNDEGLKIDIAITKNPTVDTIFSPLVLEIGILQKSFEADGRTYHNVLRKLVPDASGTYIYGDWLPNDISRTETVTQYWSPDFAYNTTDTFLIVAYIHDTHLSKTKTKEIYQGAYKEIKVLPPPAKVTGYERELANGIKIYPNPSEGDATLAFDHPLTEDSAIRVYSSAGLLVYEGNMTKGVKSFKIPLENCPAGLYIVSFYAQGQMNKLPHILR</sequence>
<evidence type="ECO:0000313" key="3">
    <source>
        <dbReference type="EMBL" id="MTI24455.1"/>
    </source>
</evidence>